<gene>
    <name evidence="12" type="primary">PLB6</name>
    <name evidence="12" type="ORF">PICST_48846</name>
</gene>
<proteinExistence type="inferred from homology"/>
<name>A3LYJ0_PICST</name>
<dbReference type="GO" id="GO:0005886">
    <property type="term" value="C:plasma membrane"/>
    <property type="evidence" value="ECO:0007669"/>
    <property type="project" value="TreeGrafter"/>
</dbReference>
<dbReference type="InterPro" id="IPR016035">
    <property type="entry name" value="Acyl_Trfase/lysoPLipase"/>
</dbReference>
<evidence type="ECO:0000256" key="3">
    <source>
        <dbReference type="ARBA" id="ARBA00022729"/>
    </source>
</evidence>
<protein>
    <recommendedName>
        <fullName evidence="2 10">Lysophospholipase</fullName>
        <ecNumber evidence="2 10">3.1.1.5</ecNumber>
    </recommendedName>
</protein>
<evidence type="ECO:0000313" key="12">
    <source>
        <dbReference type="EMBL" id="ABN67984.2"/>
    </source>
</evidence>
<evidence type="ECO:0000256" key="5">
    <source>
        <dbReference type="ARBA" id="ARBA00022963"/>
    </source>
</evidence>
<comment type="similarity">
    <text evidence="1 10">Belongs to the lysophospholipase family.</text>
</comment>
<dbReference type="GO" id="GO:0005576">
    <property type="term" value="C:extracellular region"/>
    <property type="evidence" value="ECO:0007669"/>
    <property type="project" value="TreeGrafter"/>
</dbReference>
<dbReference type="GO" id="GO:0004623">
    <property type="term" value="F:phospholipase A2 activity"/>
    <property type="evidence" value="ECO:0007669"/>
    <property type="project" value="TreeGrafter"/>
</dbReference>
<dbReference type="PROSITE" id="PS51210">
    <property type="entry name" value="PLA2C"/>
    <property type="match status" value="1"/>
</dbReference>
<evidence type="ECO:0000256" key="7">
    <source>
        <dbReference type="ARBA" id="ARBA00023180"/>
    </source>
</evidence>
<sequence>MSHSFILAFFVLIELTQAIISLNPYAPHIVRCPSGSLTRPASGTLCSQESNWVKNRQAVTKQKLANFLAGANLTDFDALSFLTNTSRSINIGLAFSGGGYRAMLAGAGQLSALDERTASSDSGLKGLLQASTYISGLSGGSWLVGSIASNDYVSVDDILAQGKLWDLEKSIFNNFGLDPISAAAYYASISAEVEAKQLAGYKVTVTDPWARALSYQLLSNSPENGAGLTWSSISSLSNLKNYQMPFPILVADGRAPGTQIIDANSTIFEFTPFEMGSWDPSLSQFVQTQYIGSYLNNGKSMTGTCVNGFDNAGFVMGTSSSLFNAFILQIDTVGLPSFLSSLIKLFLLPASIINVDIAYYAPNPFYSSGGSGLLGNLGNLVGSVVGRIIGSNTLYLVDGGEDGQNVPLEPLLQPQRQVDVIFAHDNGADIGGWPSGQSLVETYERQFSSQGGGVAFPYVPDSTTFRNLNLTAKPTFFGCDARNLNALSSNPLDIPLVIYIANRPFSYWSNTSTFRLTYAEDEKRGMIRNGFETETRFNGTIDPEWPACVGCAIIRREQERQGVEQTEQCKKCFAKYCWNGDYYSGPDIGDNFSNDGLTTSSEYYNANNVEGINNGGITLFKRDVEEQEEEE</sequence>
<dbReference type="InParanoid" id="A3LYJ0"/>
<dbReference type="HOGENOM" id="CLU_014602_0_1_1"/>
<dbReference type="GO" id="GO:0005829">
    <property type="term" value="C:cytosol"/>
    <property type="evidence" value="ECO:0007669"/>
    <property type="project" value="TreeGrafter"/>
</dbReference>
<dbReference type="SMART" id="SM00022">
    <property type="entry name" value="PLAc"/>
    <property type="match status" value="1"/>
</dbReference>
<dbReference type="EMBL" id="CP000500">
    <property type="protein sequence ID" value="ABN67984.2"/>
    <property type="molecule type" value="Genomic_DNA"/>
</dbReference>
<dbReference type="GeneID" id="4840321"/>
<evidence type="ECO:0000256" key="10">
    <source>
        <dbReference type="RuleBase" id="RU362103"/>
    </source>
</evidence>
<dbReference type="InterPro" id="IPR002642">
    <property type="entry name" value="LysoPLipase_cat_dom"/>
</dbReference>
<keyword evidence="6 9" id="KW-0443">Lipid metabolism</keyword>
<organism evidence="12 13">
    <name type="scientific">Scheffersomyces stipitis (strain ATCC 58785 / CBS 6054 / NBRC 10063 / NRRL Y-11545)</name>
    <name type="common">Yeast</name>
    <name type="synonym">Pichia stipitis</name>
    <dbReference type="NCBI Taxonomy" id="322104"/>
    <lineage>
        <taxon>Eukaryota</taxon>
        <taxon>Fungi</taxon>
        <taxon>Dikarya</taxon>
        <taxon>Ascomycota</taxon>
        <taxon>Saccharomycotina</taxon>
        <taxon>Pichiomycetes</taxon>
        <taxon>Debaryomycetaceae</taxon>
        <taxon>Scheffersomyces</taxon>
    </lineage>
</organism>
<keyword evidence="4 9" id="KW-0378">Hydrolase</keyword>
<keyword evidence="7" id="KW-0325">Glycoprotein</keyword>
<evidence type="ECO:0000256" key="2">
    <source>
        <dbReference type="ARBA" id="ARBA00013274"/>
    </source>
</evidence>
<evidence type="ECO:0000256" key="4">
    <source>
        <dbReference type="ARBA" id="ARBA00022801"/>
    </source>
</evidence>
<dbReference type="OrthoDB" id="4084751at2759"/>
<dbReference type="GO" id="GO:0004622">
    <property type="term" value="F:phosphatidylcholine lysophospholipase activity"/>
    <property type="evidence" value="ECO:0007669"/>
    <property type="project" value="UniProtKB-EC"/>
</dbReference>
<dbReference type="Gene3D" id="3.40.1090.10">
    <property type="entry name" value="Cytosolic phospholipase A2 catalytic domain"/>
    <property type="match status" value="1"/>
</dbReference>
<evidence type="ECO:0000256" key="9">
    <source>
        <dbReference type="PROSITE-ProRule" id="PRU00555"/>
    </source>
</evidence>
<evidence type="ECO:0000256" key="6">
    <source>
        <dbReference type="ARBA" id="ARBA00023098"/>
    </source>
</evidence>
<dbReference type="Proteomes" id="UP000002258">
    <property type="component" value="Chromosome 6"/>
</dbReference>
<keyword evidence="3 10" id="KW-0732">Signal</keyword>
<dbReference type="PANTHER" id="PTHR10728:SF33">
    <property type="entry name" value="LYSOPHOSPHOLIPASE 1-RELATED"/>
    <property type="match status" value="1"/>
</dbReference>
<feature type="chain" id="PRO_5005121389" description="Lysophospholipase" evidence="10">
    <location>
        <begin position="19"/>
        <end position="631"/>
    </location>
</feature>
<dbReference type="SUPFAM" id="SSF52151">
    <property type="entry name" value="FabD/lysophospholipase-like"/>
    <property type="match status" value="1"/>
</dbReference>
<comment type="function">
    <text evidence="8">Catalyzes the release of fatty acids from lysophospholipids. Phospholipase B may well contribute to pathogenicity by abetting the fungus in damaging and traversing host cell membranes, processes which likely increase the rapidity of disseminated infection.</text>
</comment>
<evidence type="ECO:0000313" key="13">
    <source>
        <dbReference type="Proteomes" id="UP000002258"/>
    </source>
</evidence>
<evidence type="ECO:0000259" key="11">
    <source>
        <dbReference type="PROSITE" id="PS51210"/>
    </source>
</evidence>
<keyword evidence="13" id="KW-1185">Reference proteome</keyword>
<dbReference type="PANTHER" id="PTHR10728">
    <property type="entry name" value="CYTOSOLIC PHOSPHOLIPASE A2"/>
    <property type="match status" value="1"/>
</dbReference>
<evidence type="ECO:0000256" key="1">
    <source>
        <dbReference type="ARBA" id="ARBA00008780"/>
    </source>
</evidence>
<keyword evidence="5 9" id="KW-0442">Lipid degradation</keyword>
<comment type="catalytic activity">
    <reaction evidence="10">
        <text>a 1-acyl-sn-glycero-3-phosphocholine + H2O = sn-glycerol 3-phosphocholine + a fatty acid + H(+)</text>
        <dbReference type="Rhea" id="RHEA:15177"/>
        <dbReference type="ChEBI" id="CHEBI:15377"/>
        <dbReference type="ChEBI" id="CHEBI:15378"/>
        <dbReference type="ChEBI" id="CHEBI:16870"/>
        <dbReference type="ChEBI" id="CHEBI:28868"/>
        <dbReference type="ChEBI" id="CHEBI:58168"/>
        <dbReference type="EC" id="3.1.1.5"/>
    </reaction>
</comment>
<feature type="signal peptide" evidence="10">
    <location>
        <begin position="1"/>
        <end position="18"/>
    </location>
</feature>
<reference evidence="12 13" key="1">
    <citation type="journal article" date="2007" name="Nat. Biotechnol.">
        <title>Genome sequence of the lignocellulose-bioconverting and xylose-fermenting yeast Pichia stipitis.</title>
        <authorList>
            <person name="Jeffries T.W."/>
            <person name="Grigoriev I.V."/>
            <person name="Grimwood J."/>
            <person name="Laplaza J.M."/>
            <person name="Aerts A."/>
            <person name="Salamov A."/>
            <person name="Schmutz J."/>
            <person name="Lindquist E."/>
            <person name="Dehal P."/>
            <person name="Shapiro H."/>
            <person name="Jin Y.S."/>
            <person name="Passoth V."/>
            <person name="Richardson P.M."/>
        </authorList>
    </citation>
    <scope>NUCLEOTIDE SEQUENCE [LARGE SCALE GENOMIC DNA]</scope>
    <source>
        <strain evidence="13">ATCC 58785 / CBS 6054 / NBRC 10063 / NRRL Y-11545</strain>
    </source>
</reference>
<dbReference type="eggNOG" id="KOG1325">
    <property type="taxonomic scope" value="Eukaryota"/>
</dbReference>
<dbReference type="FunFam" id="3.40.1090.10:FF:000010">
    <property type="entry name" value="Lysophospholipase"/>
    <property type="match status" value="1"/>
</dbReference>
<evidence type="ECO:0000256" key="8">
    <source>
        <dbReference type="ARBA" id="ARBA00059407"/>
    </source>
</evidence>
<dbReference type="OMA" id="FGHINMS"/>
<dbReference type="GO" id="GO:0046475">
    <property type="term" value="P:glycerophospholipid catabolic process"/>
    <property type="evidence" value="ECO:0007669"/>
    <property type="project" value="TreeGrafter"/>
</dbReference>
<dbReference type="STRING" id="322104.A3LYJ0"/>
<dbReference type="RefSeq" id="XP_001386013.2">
    <property type="nucleotide sequence ID" value="XM_001385976.1"/>
</dbReference>
<feature type="domain" description="PLA2c" evidence="11">
    <location>
        <begin position="31"/>
        <end position="583"/>
    </location>
</feature>
<accession>A3LYJ0</accession>
<dbReference type="KEGG" id="pic:PICST_48846"/>
<dbReference type="Pfam" id="PF01735">
    <property type="entry name" value="PLA2_B"/>
    <property type="match status" value="1"/>
</dbReference>
<dbReference type="AlphaFoldDB" id="A3LYJ0"/>
<dbReference type="EC" id="3.1.1.5" evidence="2 10"/>
<dbReference type="GO" id="GO:0005783">
    <property type="term" value="C:endoplasmic reticulum"/>
    <property type="evidence" value="ECO:0007669"/>
    <property type="project" value="TreeGrafter"/>
</dbReference>